<dbReference type="AlphaFoldDB" id="A0A7Y9C477"/>
<reference evidence="1 2" key="1">
    <citation type="submission" date="2020-07" db="EMBL/GenBank/DDBJ databases">
        <authorList>
            <person name="Sun Q."/>
        </authorList>
    </citation>
    <scope>NUCLEOTIDE SEQUENCE [LARGE SCALE GENOMIC DNA]</scope>
    <source>
        <strain evidence="1 2">MAH-1</strain>
    </source>
</reference>
<dbReference type="RefSeq" id="WP_176004721.1">
    <property type="nucleotide sequence ID" value="NZ_JABWMI010000005.1"/>
</dbReference>
<organism evidence="1 2">
    <name type="scientific">Flavobacterium agri</name>
    <dbReference type="NCBI Taxonomy" id="2743471"/>
    <lineage>
        <taxon>Bacteria</taxon>
        <taxon>Pseudomonadati</taxon>
        <taxon>Bacteroidota</taxon>
        <taxon>Flavobacteriia</taxon>
        <taxon>Flavobacteriales</taxon>
        <taxon>Flavobacteriaceae</taxon>
        <taxon>Flavobacterium</taxon>
    </lineage>
</organism>
<protein>
    <submittedName>
        <fullName evidence="1">Uncharacterized protein</fullName>
    </submittedName>
</protein>
<evidence type="ECO:0000313" key="1">
    <source>
        <dbReference type="EMBL" id="NYA69901.1"/>
    </source>
</evidence>
<proteinExistence type="predicted"/>
<sequence length="161" mass="18660">MPFNRANFHKSTFCIFKESETPDRSPDYTSSSGSQYWFSDEGVFRKSNHWGRAAKCKWRLVASTGKTSRQKSGYADWSGFASDNEHEKLYFLKSDANSLHYFHKDVSDYTGEFLRTSGDTMKRIRQIRNYLKKGAVSESVLHLLLNSDKSLYEIERVISQT</sequence>
<dbReference type="Proteomes" id="UP000535020">
    <property type="component" value="Unassembled WGS sequence"/>
</dbReference>
<gene>
    <name evidence="1" type="ORF">HZF10_03140</name>
</gene>
<name>A0A7Y9C477_9FLAO</name>
<comment type="caution">
    <text evidence="1">The sequence shown here is derived from an EMBL/GenBank/DDBJ whole genome shotgun (WGS) entry which is preliminary data.</text>
</comment>
<accession>A0A7Y9C477</accession>
<evidence type="ECO:0000313" key="2">
    <source>
        <dbReference type="Proteomes" id="UP000535020"/>
    </source>
</evidence>
<keyword evidence="2" id="KW-1185">Reference proteome</keyword>
<dbReference type="EMBL" id="JACBJI010000001">
    <property type="protein sequence ID" value="NYA69901.1"/>
    <property type="molecule type" value="Genomic_DNA"/>
</dbReference>